<protein>
    <recommendedName>
        <fullName evidence="4 13">Cytidine deaminase</fullName>
        <ecNumber evidence="4 13">3.5.4.5</ecNumber>
    </recommendedName>
    <alternativeName>
        <fullName evidence="8 13">Cytidine aminohydrolase</fullName>
    </alternativeName>
</protein>
<dbReference type="PROSITE" id="PS00903">
    <property type="entry name" value="CYT_DCMP_DEAMINASES_1"/>
    <property type="match status" value="1"/>
</dbReference>
<evidence type="ECO:0000256" key="3">
    <source>
        <dbReference type="ARBA" id="ARBA00006576"/>
    </source>
</evidence>
<keyword evidence="7 12" id="KW-0862">Zinc</keyword>
<dbReference type="GO" id="GO:0005829">
    <property type="term" value="C:cytosol"/>
    <property type="evidence" value="ECO:0007669"/>
    <property type="project" value="TreeGrafter"/>
</dbReference>
<evidence type="ECO:0000256" key="1">
    <source>
        <dbReference type="ARBA" id="ARBA00001947"/>
    </source>
</evidence>
<comment type="function">
    <text evidence="2 13">This enzyme scavenges exogenous and endogenous cytidine and 2'-deoxycytidine for UMP synthesis.</text>
</comment>
<evidence type="ECO:0000256" key="10">
    <source>
        <dbReference type="PIRSR" id="PIRSR606262-1"/>
    </source>
</evidence>
<evidence type="ECO:0000256" key="8">
    <source>
        <dbReference type="ARBA" id="ARBA00032005"/>
    </source>
</evidence>
<evidence type="ECO:0000256" key="7">
    <source>
        <dbReference type="ARBA" id="ARBA00022833"/>
    </source>
</evidence>
<reference evidence="15 16" key="1">
    <citation type="submission" date="2020-07" db="EMBL/GenBank/DDBJ databases">
        <title>The yeast mating-type switching endonuclease HO is a domesticated member of an unorthodox homing genetic element family.</title>
        <authorList>
            <person name="Coughlan A.Y."/>
            <person name="Lombardi L."/>
            <person name="Braun-Galleani S."/>
            <person name="Martos A.R."/>
            <person name="Galeote V."/>
            <person name="Bigey F."/>
            <person name="Dequin S."/>
            <person name="Byrne K.P."/>
            <person name="Wolfe K.H."/>
        </authorList>
    </citation>
    <scope>NUCLEOTIDE SEQUENCE [LARGE SCALE GENOMIC DNA]</scope>
    <source>
        <strain evidence="15 16">NRRL Y-6702</strain>
    </source>
</reference>
<dbReference type="GO" id="GO:0008270">
    <property type="term" value="F:zinc ion binding"/>
    <property type="evidence" value="ECO:0007669"/>
    <property type="project" value="UniProtKB-UniRule"/>
</dbReference>
<keyword evidence="16" id="KW-1185">Reference proteome</keyword>
<comment type="catalytic activity">
    <reaction evidence="13">
        <text>2'-deoxycytidine + H2O + H(+) = 2'-deoxyuridine + NH4(+)</text>
        <dbReference type="Rhea" id="RHEA:13433"/>
        <dbReference type="ChEBI" id="CHEBI:15377"/>
        <dbReference type="ChEBI" id="CHEBI:15378"/>
        <dbReference type="ChEBI" id="CHEBI:15698"/>
        <dbReference type="ChEBI" id="CHEBI:16450"/>
        <dbReference type="ChEBI" id="CHEBI:28938"/>
        <dbReference type="EC" id="3.5.4.5"/>
    </reaction>
</comment>
<dbReference type="AlphaFoldDB" id="A0A7H9B5F8"/>
<dbReference type="GO" id="GO:0004126">
    <property type="term" value="F:cytidine deaminase activity"/>
    <property type="evidence" value="ECO:0007669"/>
    <property type="project" value="UniProtKB-UniRule"/>
</dbReference>
<dbReference type="InterPro" id="IPR002125">
    <property type="entry name" value="CMP_dCMP_dom"/>
</dbReference>
<dbReference type="NCBIfam" id="TIGR01354">
    <property type="entry name" value="cyt_deam_tetra"/>
    <property type="match status" value="1"/>
</dbReference>
<feature type="domain" description="CMP/dCMP-type deaminase" evidence="14">
    <location>
        <begin position="16"/>
        <end position="150"/>
    </location>
</feature>
<dbReference type="Pfam" id="PF00383">
    <property type="entry name" value="dCMP_cyt_deam_1"/>
    <property type="match status" value="1"/>
</dbReference>
<dbReference type="InterPro" id="IPR016192">
    <property type="entry name" value="APOBEC/CMP_deaminase_Zn-bd"/>
</dbReference>
<keyword evidence="5 12" id="KW-0479">Metal-binding</keyword>
<evidence type="ECO:0000313" key="16">
    <source>
        <dbReference type="Proteomes" id="UP000509704"/>
    </source>
</evidence>
<evidence type="ECO:0000256" key="13">
    <source>
        <dbReference type="RuleBase" id="RU364006"/>
    </source>
</evidence>
<dbReference type="GO" id="GO:0055086">
    <property type="term" value="P:nucleobase-containing small molecule metabolic process"/>
    <property type="evidence" value="ECO:0007669"/>
    <property type="project" value="UniProtKB-ARBA"/>
</dbReference>
<feature type="binding site" evidence="12">
    <location>
        <position position="110"/>
    </location>
    <ligand>
        <name>Zn(2+)</name>
        <dbReference type="ChEBI" id="CHEBI:29105"/>
        <note>catalytic</note>
    </ligand>
</feature>
<accession>A0A7H9B5F8</accession>
<evidence type="ECO:0000259" key="14">
    <source>
        <dbReference type="PROSITE" id="PS51747"/>
    </source>
</evidence>
<proteinExistence type="inferred from homology"/>
<gene>
    <name evidence="15" type="ORF">HG535_0F04370</name>
</gene>
<dbReference type="OrthoDB" id="414540at2759"/>
<dbReference type="PANTHER" id="PTHR11644">
    <property type="entry name" value="CYTIDINE DEAMINASE"/>
    <property type="match status" value="1"/>
</dbReference>
<dbReference type="GO" id="GO:0072527">
    <property type="term" value="P:pyrimidine-containing compound metabolic process"/>
    <property type="evidence" value="ECO:0007669"/>
    <property type="project" value="UniProtKB-ARBA"/>
</dbReference>
<dbReference type="KEGG" id="zmk:HG535_0F04370"/>
<dbReference type="PANTHER" id="PTHR11644:SF2">
    <property type="entry name" value="CYTIDINE DEAMINASE"/>
    <property type="match status" value="1"/>
</dbReference>
<evidence type="ECO:0000256" key="11">
    <source>
        <dbReference type="PIRSR" id="PIRSR606262-2"/>
    </source>
</evidence>
<dbReference type="EMBL" id="CP058609">
    <property type="protein sequence ID" value="QLG73925.1"/>
    <property type="molecule type" value="Genomic_DNA"/>
</dbReference>
<sequence length="154" mass="17143">MYRENKNVVVPGVTPEQFKELREKALEARNLSYSPYSNFRVGCCLLTEDGTFVNGANVENASYGGAICAERTTIVKLITSLNNPSKRRQWRCLAISGDSMDTCITPCGICRQFIREFAPLSLPIVMFNGDGTKCLMKTLEELLPLSFGPDDLIH</sequence>
<dbReference type="GeneID" id="59237683"/>
<dbReference type="Gene3D" id="3.40.140.10">
    <property type="entry name" value="Cytidine Deaminase, domain 2"/>
    <property type="match status" value="1"/>
</dbReference>
<dbReference type="NCBIfam" id="NF004064">
    <property type="entry name" value="PRK05578.1"/>
    <property type="match status" value="1"/>
</dbReference>
<feature type="binding site" evidence="12">
    <location>
        <position position="68"/>
    </location>
    <ligand>
        <name>Zn(2+)</name>
        <dbReference type="ChEBI" id="CHEBI:29105"/>
        <note>catalytic</note>
    </ligand>
</feature>
<organism evidence="15 16">
    <name type="scientific">Zygotorulaspora mrakii</name>
    <name type="common">Zygosaccharomyces mrakii</name>
    <dbReference type="NCBI Taxonomy" id="42260"/>
    <lineage>
        <taxon>Eukaryota</taxon>
        <taxon>Fungi</taxon>
        <taxon>Dikarya</taxon>
        <taxon>Ascomycota</taxon>
        <taxon>Saccharomycotina</taxon>
        <taxon>Saccharomycetes</taxon>
        <taxon>Saccharomycetales</taxon>
        <taxon>Saccharomycetaceae</taxon>
        <taxon>Zygotorulaspora</taxon>
    </lineage>
</organism>
<dbReference type="Proteomes" id="UP000509704">
    <property type="component" value="Chromosome 6"/>
</dbReference>
<comment type="catalytic activity">
    <reaction evidence="9 13">
        <text>cytidine + H2O + H(+) = uridine + NH4(+)</text>
        <dbReference type="Rhea" id="RHEA:16069"/>
        <dbReference type="ChEBI" id="CHEBI:15377"/>
        <dbReference type="ChEBI" id="CHEBI:15378"/>
        <dbReference type="ChEBI" id="CHEBI:16704"/>
        <dbReference type="ChEBI" id="CHEBI:17562"/>
        <dbReference type="ChEBI" id="CHEBI:28938"/>
        <dbReference type="EC" id="3.5.4.5"/>
    </reaction>
</comment>
<feature type="binding site" evidence="11">
    <location>
        <begin position="57"/>
        <end position="63"/>
    </location>
    <ligand>
        <name>substrate</name>
    </ligand>
</feature>
<dbReference type="RefSeq" id="XP_037145650.1">
    <property type="nucleotide sequence ID" value="XM_037289755.1"/>
</dbReference>
<feature type="binding site" evidence="12">
    <location>
        <position position="107"/>
    </location>
    <ligand>
        <name>Zn(2+)</name>
        <dbReference type="ChEBI" id="CHEBI:29105"/>
        <note>catalytic</note>
    </ligand>
</feature>
<evidence type="ECO:0000256" key="6">
    <source>
        <dbReference type="ARBA" id="ARBA00022801"/>
    </source>
</evidence>
<evidence type="ECO:0000256" key="5">
    <source>
        <dbReference type="ARBA" id="ARBA00022723"/>
    </source>
</evidence>
<evidence type="ECO:0000313" key="15">
    <source>
        <dbReference type="EMBL" id="QLG73925.1"/>
    </source>
</evidence>
<dbReference type="SUPFAM" id="SSF53927">
    <property type="entry name" value="Cytidine deaminase-like"/>
    <property type="match status" value="1"/>
</dbReference>
<dbReference type="PROSITE" id="PS51747">
    <property type="entry name" value="CYT_DCMP_DEAMINASES_2"/>
    <property type="match status" value="1"/>
</dbReference>
<dbReference type="CDD" id="cd01283">
    <property type="entry name" value="cytidine_deaminase"/>
    <property type="match status" value="1"/>
</dbReference>
<dbReference type="InterPro" id="IPR050202">
    <property type="entry name" value="Cyt/Deoxycyt_deaminase"/>
</dbReference>
<evidence type="ECO:0000256" key="4">
    <source>
        <dbReference type="ARBA" id="ARBA00012783"/>
    </source>
</evidence>
<dbReference type="InterPro" id="IPR006262">
    <property type="entry name" value="Cyt_deam_tetra"/>
</dbReference>
<dbReference type="EC" id="3.5.4.5" evidence="4 13"/>
<feature type="active site" description="Proton donor" evidence="10">
    <location>
        <position position="70"/>
    </location>
</feature>
<evidence type="ECO:0000256" key="2">
    <source>
        <dbReference type="ARBA" id="ARBA00003949"/>
    </source>
</evidence>
<name>A0A7H9B5F8_ZYGMR</name>
<comment type="similarity">
    <text evidence="3 13">Belongs to the cytidine and deoxycytidylate deaminase family.</text>
</comment>
<evidence type="ECO:0000256" key="9">
    <source>
        <dbReference type="ARBA" id="ARBA00049558"/>
    </source>
</evidence>
<evidence type="ECO:0000256" key="12">
    <source>
        <dbReference type="PIRSR" id="PIRSR606262-3"/>
    </source>
</evidence>
<dbReference type="InterPro" id="IPR016193">
    <property type="entry name" value="Cytidine_deaminase-like"/>
</dbReference>
<keyword evidence="6 13" id="KW-0378">Hydrolase</keyword>
<dbReference type="FunFam" id="3.40.140.10:FF:000008">
    <property type="entry name" value="Cytidine deaminase"/>
    <property type="match status" value="1"/>
</dbReference>
<comment type="cofactor">
    <cofactor evidence="1 12 13">
        <name>Zn(2+)</name>
        <dbReference type="ChEBI" id="CHEBI:29105"/>
    </cofactor>
</comment>
<dbReference type="GO" id="GO:0042802">
    <property type="term" value="F:identical protein binding"/>
    <property type="evidence" value="ECO:0007669"/>
    <property type="project" value="UniProtKB-ARBA"/>
</dbReference>